<dbReference type="GO" id="GO:0016301">
    <property type="term" value="F:kinase activity"/>
    <property type="evidence" value="ECO:0007669"/>
    <property type="project" value="UniProtKB-KW"/>
</dbReference>
<dbReference type="NCBIfam" id="TIGR01378">
    <property type="entry name" value="thi_PPkinase"/>
    <property type="match status" value="1"/>
</dbReference>
<dbReference type="GO" id="GO:0006772">
    <property type="term" value="P:thiamine metabolic process"/>
    <property type="evidence" value="ECO:0007669"/>
    <property type="project" value="UniProtKB-UniRule"/>
</dbReference>
<dbReference type="InterPro" id="IPR036371">
    <property type="entry name" value="TPK_B1-bd_sf"/>
</dbReference>
<dbReference type="Proteomes" id="UP000243507">
    <property type="component" value="Unassembled WGS sequence"/>
</dbReference>
<dbReference type="EC" id="2.7.6.2" evidence="5"/>
<dbReference type="InterPro" id="IPR007371">
    <property type="entry name" value="TPK_catalytic"/>
</dbReference>
<dbReference type="Pfam" id="PF04263">
    <property type="entry name" value="TPK_catalytic"/>
    <property type="match status" value="1"/>
</dbReference>
<dbReference type="PANTHER" id="PTHR41299:SF1">
    <property type="entry name" value="THIAMINE PYROPHOSPHOKINASE"/>
    <property type="match status" value="1"/>
</dbReference>
<dbReference type="GO" id="GO:0004788">
    <property type="term" value="F:thiamine diphosphokinase activity"/>
    <property type="evidence" value="ECO:0007669"/>
    <property type="project" value="UniProtKB-UniRule"/>
</dbReference>
<accession>A0A2A4CSQ8</accession>
<evidence type="ECO:0000256" key="4">
    <source>
        <dbReference type="ARBA" id="ARBA00022840"/>
    </source>
</evidence>
<proteinExistence type="predicted"/>
<dbReference type="CDD" id="cd07995">
    <property type="entry name" value="TPK"/>
    <property type="match status" value="1"/>
</dbReference>
<feature type="domain" description="Thiamin pyrophosphokinase catalytic" evidence="6">
    <location>
        <begin position="29"/>
        <end position="124"/>
    </location>
</feature>
<dbReference type="PANTHER" id="PTHR41299">
    <property type="entry name" value="THIAMINE PYROPHOSPHOKINASE"/>
    <property type="match status" value="1"/>
</dbReference>
<reference evidence="7 8" key="1">
    <citation type="submission" date="2017-09" db="EMBL/GenBank/DDBJ databases">
        <title>A multilocus sequence analysis scheme for characterization of bacteria in the genus Thioclava.</title>
        <authorList>
            <person name="Liu Y."/>
            <person name="Shao Z."/>
        </authorList>
    </citation>
    <scope>NUCLEOTIDE SEQUENCE [LARGE SCALE GENOMIC DNA]</scope>
    <source>
        <strain evidence="7 8">CAU 1312</strain>
    </source>
</reference>
<sequence length="217" mass="22582">MTHMILQVRTGVTLLGGGAASAADVAHALTIAPVLVAADGGGDRALELGLEPEAVIGDLDSLSQVARARLAGRVHHIAEQDSTDFAKCLYSVEAPFYLALGFDGRRLDHTLSALSVVAARPGQRIVMLAEEDVIFRMPPRLALDLPAGARVSLMPFGAFRGESEGLRWPISGIGFAPDGRIGTSNEATGSVTLRGEGSALVLLEKAHLRAALSGLGL</sequence>
<keyword evidence="4" id="KW-0067">ATP-binding</keyword>
<evidence type="ECO:0000256" key="2">
    <source>
        <dbReference type="ARBA" id="ARBA00022741"/>
    </source>
</evidence>
<keyword evidence="3 7" id="KW-0418">Kinase</keyword>
<keyword evidence="1" id="KW-0808">Transferase</keyword>
<dbReference type="AlphaFoldDB" id="A0A2A4CSQ8"/>
<dbReference type="EMBL" id="NTJD01000002">
    <property type="protein sequence ID" value="PCD77527.1"/>
    <property type="molecule type" value="Genomic_DNA"/>
</dbReference>
<evidence type="ECO:0000256" key="1">
    <source>
        <dbReference type="ARBA" id="ARBA00022679"/>
    </source>
</evidence>
<evidence type="ECO:0000313" key="7">
    <source>
        <dbReference type="EMBL" id="PCD77527.1"/>
    </source>
</evidence>
<comment type="caution">
    <text evidence="7">The sequence shown here is derived from an EMBL/GenBank/DDBJ whole genome shotgun (WGS) entry which is preliminary data.</text>
</comment>
<dbReference type="InterPro" id="IPR053149">
    <property type="entry name" value="TPK"/>
</dbReference>
<evidence type="ECO:0000256" key="3">
    <source>
        <dbReference type="ARBA" id="ARBA00022777"/>
    </source>
</evidence>
<keyword evidence="8" id="KW-1185">Reference proteome</keyword>
<protein>
    <recommendedName>
        <fullName evidence="5">Thiamine diphosphokinase</fullName>
        <ecNumber evidence="5">2.7.6.2</ecNumber>
    </recommendedName>
</protein>
<gene>
    <name evidence="7" type="ORF">CLN94_03200</name>
</gene>
<dbReference type="GO" id="GO:0009229">
    <property type="term" value="P:thiamine diphosphate biosynthetic process"/>
    <property type="evidence" value="ECO:0007669"/>
    <property type="project" value="InterPro"/>
</dbReference>
<evidence type="ECO:0000256" key="5">
    <source>
        <dbReference type="NCBIfam" id="TIGR01378"/>
    </source>
</evidence>
<dbReference type="GO" id="GO:0005524">
    <property type="term" value="F:ATP binding"/>
    <property type="evidence" value="ECO:0007669"/>
    <property type="project" value="UniProtKB-KW"/>
</dbReference>
<name>A0A2A4CSQ8_9RHOB</name>
<dbReference type="SUPFAM" id="SSF63862">
    <property type="entry name" value="Thiamin pyrophosphokinase, substrate-binding domain"/>
    <property type="match status" value="1"/>
</dbReference>
<dbReference type="InterPro" id="IPR036759">
    <property type="entry name" value="TPK_catalytic_sf"/>
</dbReference>
<dbReference type="Gene3D" id="3.40.50.10240">
    <property type="entry name" value="Thiamin pyrophosphokinase, catalytic domain"/>
    <property type="match status" value="1"/>
</dbReference>
<dbReference type="SUPFAM" id="SSF63999">
    <property type="entry name" value="Thiamin pyrophosphokinase, catalytic domain"/>
    <property type="match status" value="1"/>
</dbReference>
<keyword evidence="2" id="KW-0547">Nucleotide-binding</keyword>
<dbReference type="OrthoDB" id="7057856at2"/>
<dbReference type="InterPro" id="IPR006282">
    <property type="entry name" value="Thi_PPkinase"/>
</dbReference>
<evidence type="ECO:0000259" key="6">
    <source>
        <dbReference type="Pfam" id="PF04263"/>
    </source>
</evidence>
<evidence type="ECO:0000313" key="8">
    <source>
        <dbReference type="Proteomes" id="UP000243507"/>
    </source>
</evidence>
<organism evidence="7 8">
    <name type="scientific">Pseudothioclava arenosa</name>
    <dbReference type="NCBI Taxonomy" id="1795308"/>
    <lineage>
        <taxon>Bacteria</taxon>
        <taxon>Pseudomonadati</taxon>
        <taxon>Pseudomonadota</taxon>
        <taxon>Alphaproteobacteria</taxon>
        <taxon>Rhodobacterales</taxon>
        <taxon>Paracoccaceae</taxon>
        <taxon>Pseudothioclava</taxon>
    </lineage>
</organism>